<protein>
    <submittedName>
        <fullName evidence="1">Gamma-glutamylcyclotransferase</fullName>
    </submittedName>
</protein>
<sequence>MHYFGYCTWLNPPELHRYFPDAKVITKGYVANHKLEFHAAGTRTDRGWCHLSNTGRAWGNNVLGIVVEHPEHHFEEDYDDFERCFVSARGDDGKVYDCWTYRLITPGVAMRPPNFYWDHIPAGMKHWGFPDDYVRSVLAMYEEAGPCPRADRPNPSAIPGRSAETR</sequence>
<dbReference type="RefSeq" id="WP_094305424.1">
    <property type="nucleotide sequence ID" value="NZ_NOWT01000022.1"/>
</dbReference>
<organism evidence="1 2">
    <name type="scientific">Azospirillum brasilense</name>
    <dbReference type="NCBI Taxonomy" id="192"/>
    <lineage>
        <taxon>Bacteria</taxon>
        <taxon>Pseudomonadati</taxon>
        <taxon>Pseudomonadota</taxon>
        <taxon>Alphaproteobacteria</taxon>
        <taxon>Rhodospirillales</taxon>
        <taxon>Azospirillaceae</taxon>
        <taxon>Azospirillum</taxon>
    </lineage>
</organism>
<geneLocation type="plasmid" evidence="1">
    <name>unnamed</name>
</geneLocation>
<dbReference type="EMBL" id="NOWT01000022">
    <property type="protein sequence ID" value="OYD82430.1"/>
    <property type="molecule type" value="Genomic_DNA"/>
</dbReference>
<gene>
    <name evidence="1" type="ORF">CHT98_21030</name>
</gene>
<dbReference type="GO" id="GO:0016740">
    <property type="term" value="F:transferase activity"/>
    <property type="evidence" value="ECO:0007669"/>
    <property type="project" value="UniProtKB-KW"/>
</dbReference>
<comment type="caution">
    <text evidence="1">The sequence shown here is derived from an EMBL/GenBank/DDBJ whole genome shotgun (WGS) entry which is preliminary data.</text>
</comment>
<evidence type="ECO:0000313" key="2">
    <source>
        <dbReference type="Proteomes" id="UP000215367"/>
    </source>
</evidence>
<dbReference type="InterPro" id="IPR036568">
    <property type="entry name" value="GGCT-like_sf"/>
</dbReference>
<evidence type="ECO:0000313" key="1">
    <source>
        <dbReference type="EMBL" id="OYD82430.1"/>
    </source>
</evidence>
<dbReference type="Gene3D" id="3.10.490.10">
    <property type="entry name" value="Gamma-glutamyl cyclotransferase-like"/>
    <property type="match status" value="1"/>
</dbReference>
<name>A0A235H9D5_AZOBR</name>
<dbReference type="SUPFAM" id="SSF110857">
    <property type="entry name" value="Gamma-glutamyl cyclotransferase-like"/>
    <property type="match status" value="1"/>
</dbReference>
<proteinExistence type="predicted"/>
<keyword evidence="1" id="KW-0808">Transferase</keyword>
<accession>A0A235H9D5</accession>
<dbReference type="CDD" id="cd06661">
    <property type="entry name" value="GGCT_like"/>
    <property type="match status" value="1"/>
</dbReference>
<dbReference type="InterPro" id="IPR013024">
    <property type="entry name" value="GGCT-like"/>
</dbReference>
<keyword evidence="1" id="KW-0614">Plasmid</keyword>
<dbReference type="Proteomes" id="UP000215367">
    <property type="component" value="Unassembled WGS sequence"/>
</dbReference>
<reference evidence="1 2" key="1">
    <citation type="submission" date="2017-07" db="EMBL/GenBank/DDBJ databases">
        <title>Whole genome sequence of Azospirillum brasilense 2A1, a potential biofertilizer strain.</title>
        <authorList>
            <person name="Fontana C.A."/>
            <person name="Toffoli L.M."/>
            <person name="Salazar S.M."/>
            <person name="Puglisi E."/>
            <person name="Pedraza R."/>
            <person name="Bassi D."/>
            <person name="Cocconcelli P.S."/>
        </authorList>
    </citation>
    <scope>NUCLEOTIDE SEQUENCE [LARGE SCALE GENOMIC DNA]</scope>
    <source>
        <strain evidence="1 2">2A1</strain>
        <plasmid evidence="1">unnamed</plasmid>
    </source>
</reference>
<dbReference type="AlphaFoldDB" id="A0A235H9D5"/>